<name>A0A5C0R121_TREPH</name>
<dbReference type="PANTHER" id="PTHR35004">
    <property type="entry name" value="TRANSPOSASE RV3428C-RELATED"/>
    <property type="match status" value="1"/>
</dbReference>
<feature type="domain" description="Integrase catalytic" evidence="1">
    <location>
        <begin position="135"/>
        <end position="322"/>
    </location>
</feature>
<reference evidence="2 4" key="1">
    <citation type="submission" date="2019-08" db="EMBL/GenBank/DDBJ databases">
        <authorList>
            <person name="Kuhnert P."/>
        </authorList>
    </citation>
    <scope>NUCLEOTIDE SEQUENCE [LARGE SCALE GENOMIC DNA]</scope>
    <source>
        <strain evidence="2 4">B36.5</strain>
    </source>
</reference>
<dbReference type="Proteomes" id="UP000323594">
    <property type="component" value="Chromosome"/>
</dbReference>
<accession>A0A5C0R121</accession>
<dbReference type="InterPro" id="IPR009057">
    <property type="entry name" value="Homeodomain-like_sf"/>
</dbReference>
<proteinExistence type="predicted"/>
<protein>
    <submittedName>
        <fullName evidence="2">ISNCY family transposase</fullName>
    </submittedName>
</protein>
<dbReference type="InterPro" id="IPR001584">
    <property type="entry name" value="Integrase_cat-core"/>
</dbReference>
<dbReference type="SUPFAM" id="SSF46689">
    <property type="entry name" value="Homeodomain-like"/>
    <property type="match status" value="1"/>
</dbReference>
<dbReference type="Gene3D" id="3.30.420.10">
    <property type="entry name" value="Ribonuclease H-like superfamily/Ribonuclease H"/>
    <property type="match status" value="1"/>
</dbReference>
<sequence>MKLFMSIDQITRGHVIANCLEGRCTVQQAALRLNLSRRRVQQLKKAFKEKGAVAMLHGNSQRPSAKKTSKEIEQRLLALRSDPALSKSNFLHFHEIVTEEYQLQLSYSTLRRILLSHGIYSPKKRRTRKKVHKTRNRRACFGELLQVDATPFPWFGGKEKSALHAFIDDARGMITGLYLCKNECLLGYLEVLRQTLENYGLPAALYPDKCSVFFVNAKKQLSIEEQLQGTKEQVTQFGKIIKYLGIDMFPAHSSQAKGRVERLWQTLQSRLPVEFARRGITTIEQANQFLKEYIGIFNKQFGVPACDSYSMFVPTPKTLDLDKLLSSVITRKLSSGSTISIKNHLFKIEQNKFAAGTTVNVLISQKHGIRALIHDEFYPIVPLDDIYRTDTVGRTGDLPQVVIDLIYEFLLKDAKAG</sequence>
<dbReference type="RefSeq" id="WP_148878613.1">
    <property type="nucleotide sequence ID" value="NZ_CP042813.1"/>
</dbReference>
<dbReference type="AlphaFoldDB" id="A0A5C0R121"/>
<dbReference type="GO" id="GO:0015074">
    <property type="term" value="P:DNA integration"/>
    <property type="evidence" value="ECO:0007669"/>
    <property type="project" value="InterPro"/>
</dbReference>
<dbReference type="EMBL" id="CP042817">
    <property type="protein sequence ID" value="QEJ99003.1"/>
    <property type="molecule type" value="Genomic_DNA"/>
</dbReference>
<dbReference type="GeneID" id="57753054"/>
<evidence type="ECO:0000313" key="3">
    <source>
        <dbReference type="EMBL" id="QEJ99003.1"/>
    </source>
</evidence>
<gene>
    <name evidence="2" type="ORF">FUT82_03300</name>
    <name evidence="3" type="ORF">FUT82_14060</name>
</gene>
<dbReference type="InterPro" id="IPR036397">
    <property type="entry name" value="RNaseH_sf"/>
</dbReference>
<organism evidence="2 4">
    <name type="scientific">Treponema phagedenis</name>
    <dbReference type="NCBI Taxonomy" id="162"/>
    <lineage>
        <taxon>Bacteria</taxon>
        <taxon>Pseudomonadati</taxon>
        <taxon>Spirochaetota</taxon>
        <taxon>Spirochaetia</taxon>
        <taxon>Spirochaetales</taxon>
        <taxon>Treponemataceae</taxon>
        <taxon>Treponema</taxon>
    </lineage>
</organism>
<dbReference type="SUPFAM" id="SSF53098">
    <property type="entry name" value="Ribonuclease H-like"/>
    <property type="match status" value="1"/>
</dbReference>
<dbReference type="EMBL" id="CP042817">
    <property type="protein sequence ID" value="QEJ97105.1"/>
    <property type="molecule type" value="Genomic_DNA"/>
</dbReference>
<evidence type="ECO:0000259" key="1">
    <source>
        <dbReference type="PROSITE" id="PS50994"/>
    </source>
</evidence>
<dbReference type="PROSITE" id="PS50994">
    <property type="entry name" value="INTEGRASE"/>
    <property type="match status" value="1"/>
</dbReference>
<evidence type="ECO:0000313" key="4">
    <source>
        <dbReference type="Proteomes" id="UP000323594"/>
    </source>
</evidence>
<dbReference type="PANTHER" id="PTHR35004:SF7">
    <property type="entry name" value="INTEGRASE PROTEIN"/>
    <property type="match status" value="1"/>
</dbReference>
<dbReference type="InterPro" id="IPR047797">
    <property type="entry name" value="ISNCY_transpos"/>
</dbReference>
<dbReference type="GO" id="GO:0003676">
    <property type="term" value="F:nucleic acid binding"/>
    <property type="evidence" value="ECO:0007669"/>
    <property type="project" value="InterPro"/>
</dbReference>
<evidence type="ECO:0000313" key="2">
    <source>
        <dbReference type="EMBL" id="QEJ97105.1"/>
    </source>
</evidence>
<dbReference type="NCBIfam" id="NF033594">
    <property type="entry name" value="transpos_ISNCY_2"/>
    <property type="match status" value="1"/>
</dbReference>
<dbReference type="Pfam" id="PF13551">
    <property type="entry name" value="HTH_29"/>
    <property type="match status" value="1"/>
</dbReference>
<dbReference type="InterPro" id="IPR012337">
    <property type="entry name" value="RNaseH-like_sf"/>
</dbReference>